<keyword evidence="1" id="KW-0805">Transcription regulation</keyword>
<dbReference type="Gene3D" id="1.10.10.10">
    <property type="entry name" value="Winged helix-like DNA-binding domain superfamily/Winged helix DNA-binding domain"/>
    <property type="match status" value="1"/>
</dbReference>
<dbReference type="InterPro" id="IPR036388">
    <property type="entry name" value="WH-like_DNA-bd_sf"/>
</dbReference>
<sequence>MYLKENFIDIDPCAQHAVHSVNAFRWTEAPFQPGREKPQQQIMDLAASFGMRQGICVPVHSLDGFQAAVTVAGSQPDSSFKALSCLGLVAMFVHSRAVSFGSIKKKSKPLSVREREVLSWTSLGMSAQEIGDKIGISTDCVEMYIKRASIKLNTKGRMRTVIEAYKSGEINIC</sequence>
<dbReference type="EMBL" id="LWDL01000017">
    <property type="protein sequence ID" value="OQW51801.1"/>
    <property type="molecule type" value="Genomic_DNA"/>
</dbReference>
<dbReference type="CDD" id="cd06170">
    <property type="entry name" value="LuxR_C_like"/>
    <property type="match status" value="1"/>
</dbReference>
<evidence type="ECO:0000313" key="5">
    <source>
        <dbReference type="EMBL" id="OQW51801.1"/>
    </source>
</evidence>
<dbReference type="Pfam" id="PF00196">
    <property type="entry name" value="GerE"/>
    <property type="match status" value="1"/>
</dbReference>
<evidence type="ECO:0000256" key="1">
    <source>
        <dbReference type="ARBA" id="ARBA00023015"/>
    </source>
</evidence>
<dbReference type="SUPFAM" id="SSF75516">
    <property type="entry name" value="Pheromone-binding domain of LuxR-like quorum-sensing transcription factors"/>
    <property type="match status" value="1"/>
</dbReference>
<evidence type="ECO:0000313" key="6">
    <source>
        <dbReference type="Proteomes" id="UP000192872"/>
    </source>
</evidence>
<evidence type="ECO:0000256" key="2">
    <source>
        <dbReference type="ARBA" id="ARBA00023125"/>
    </source>
</evidence>
<dbReference type="AlphaFoldDB" id="A0A1W9HX27"/>
<dbReference type="PROSITE" id="PS50043">
    <property type="entry name" value="HTH_LUXR_2"/>
    <property type="match status" value="1"/>
</dbReference>
<dbReference type="SUPFAM" id="SSF46894">
    <property type="entry name" value="C-terminal effector domain of the bipartite response regulators"/>
    <property type="match status" value="1"/>
</dbReference>
<feature type="domain" description="HTH luxR-type" evidence="4">
    <location>
        <begin position="103"/>
        <end position="168"/>
    </location>
</feature>
<comment type="caution">
    <text evidence="5">The sequence shown here is derived from an EMBL/GenBank/DDBJ whole genome shotgun (WGS) entry which is preliminary data.</text>
</comment>
<keyword evidence="2" id="KW-0238">DNA-binding</keyword>
<organism evidence="5 6">
    <name type="scientific">Candidatus Raskinella chloraquaticus</name>
    <dbReference type="NCBI Taxonomy" id="1951219"/>
    <lineage>
        <taxon>Bacteria</taxon>
        <taxon>Pseudomonadati</taxon>
        <taxon>Pseudomonadota</taxon>
        <taxon>Alphaproteobacteria</taxon>
        <taxon>Hyphomicrobiales</taxon>
        <taxon>Phreatobacteraceae</taxon>
        <taxon>Candidatus Raskinella</taxon>
    </lineage>
</organism>
<name>A0A1W9HX27_9HYPH</name>
<keyword evidence="3" id="KW-0804">Transcription</keyword>
<dbReference type="STRING" id="1827387.A4S15_09995"/>
<dbReference type="GO" id="GO:0006355">
    <property type="term" value="P:regulation of DNA-templated transcription"/>
    <property type="evidence" value="ECO:0007669"/>
    <property type="project" value="InterPro"/>
</dbReference>
<protein>
    <recommendedName>
        <fullName evidence="4">HTH luxR-type domain-containing protein</fullName>
    </recommendedName>
</protein>
<dbReference type="InterPro" id="IPR000792">
    <property type="entry name" value="Tscrpt_reg_LuxR_C"/>
</dbReference>
<dbReference type="InterPro" id="IPR005143">
    <property type="entry name" value="TF_LuxR_autoind-bd_dom"/>
</dbReference>
<proteinExistence type="predicted"/>
<dbReference type="PRINTS" id="PR00038">
    <property type="entry name" value="HTHLUXR"/>
</dbReference>
<dbReference type="Proteomes" id="UP000192872">
    <property type="component" value="Unassembled WGS sequence"/>
</dbReference>
<dbReference type="InterPro" id="IPR016032">
    <property type="entry name" value="Sig_transdc_resp-reg_C-effctor"/>
</dbReference>
<accession>A0A1W9HX27</accession>
<dbReference type="InterPro" id="IPR036693">
    <property type="entry name" value="TF_LuxR_autoind-bd_dom_sf"/>
</dbReference>
<evidence type="ECO:0000256" key="3">
    <source>
        <dbReference type="ARBA" id="ARBA00023163"/>
    </source>
</evidence>
<dbReference type="GO" id="GO:0003677">
    <property type="term" value="F:DNA binding"/>
    <property type="evidence" value="ECO:0007669"/>
    <property type="project" value="UniProtKB-KW"/>
</dbReference>
<gene>
    <name evidence="5" type="ORF">A4S15_09995</name>
</gene>
<reference evidence="5 6" key="1">
    <citation type="journal article" date="2017" name="Water Res.">
        <title>Comammox in drinking water systems.</title>
        <authorList>
            <person name="Wang Y."/>
            <person name="Ma L."/>
            <person name="Mao Y."/>
            <person name="Jiang X."/>
            <person name="Xia Y."/>
            <person name="Yu K."/>
            <person name="Li B."/>
            <person name="Zhang T."/>
        </authorList>
    </citation>
    <scope>NUCLEOTIDE SEQUENCE [LARGE SCALE GENOMIC DNA]</scope>
    <source>
        <strain evidence="5">SG_bin8</strain>
    </source>
</reference>
<dbReference type="Gene3D" id="3.30.450.80">
    <property type="entry name" value="Transcription factor LuxR-like, autoinducer-binding domain"/>
    <property type="match status" value="1"/>
</dbReference>
<dbReference type="SMART" id="SM00421">
    <property type="entry name" value="HTH_LUXR"/>
    <property type="match status" value="1"/>
</dbReference>
<dbReference type="Pfam" id="PF03472">
    <property type="entry name" value="Autoind_bind"/>
    <property type="match status" value="1"/>
</dbReference>
<evidence type="ECO:0000259" key="4">
    <source>
        <dbReference type="PROSITE" id="PS50043"/>
    </source>
</evidence>